<dbReference type="SUPFAM" id="SSF52266">
    <property type="entry name" value="SGNH hydrolase"/>
    <property type="match status" value="1"/>
</dbReference>
<dbReference type="KEGG" id="svp:Pan189_21770"/>
<keyword evidence="1" id="KW-0732">Signal</keyword>
<accession>A0A517R1L5</accession>
<dbReference type="RefSeq" id="WP_145363884.1">
    <property type="nucleotide sequence ID" value="NZ_CP036268.1"/>
</dbReference>
<dbReference type="PANTHER" id="PTHR30383:SF5">
    <property type="entry name" value="SGNH HYDROLASE-TYPE ESTERASE DOMAIN-CONTAINING PROTEIN"/>
    <property type="match status" value="1"/>
</dbReference>
<keyword evidence="3" id="KW-0378">Hydrolase</keyword>
<dbReference type="OrthoDB" id="2513075at2"/>
<dbReference type="Pfam" id="PF13472">
    <property type="entry name" value="Lipase_GDSL_2"/>
    <property type="match status" value="1"/>
</dbReference>
<evidence type="ECO:0000256" key="1">
    <source>
        <dbReference type="SAM" id="SignalP"/>
    </source>
</evidence>
<dbReference type="InterPro" id="IPR036514">
    <property type="entry name" value="SGNH_hydro_sf"/>
</dbReference>
<dbReference type="Gene3D" id="3.40.50.1110">
    <property type="entry name" value="SGNH hydrolase"/>
    <property type="match status" value="1"/>
</dbReference>
<dbReference type="GO" id="GO:0004622">
    <property type="term" value="F:phosphatidylcholine lysophospholipase activity"/>
    <property type="evidence" value="ECO:0007669"/>
    <property type="project" value="TreeGrafter"/>
</dbReference>
<protein>
    <submittedName>
        <fullName evidence="3">GDSL-like Lipase/Acylhydrolase</fullName>
    </submittedName>
</protein>
<feature type="domain" description="SGNH hydrolase-type esterase" evidence="2">
    <location>
        <begin position="62"/>
        <end position="206"/>
    </location>
</feature>
<reference evidence="3 4" key="1">
    <citation type="submission" date="2019-02" db="EMBL/GenBank/DDBJ databases">
        <title>Deep-cultivation of Planctomycetes and their phenomic and genomic characterization uncovers novel biology.</title>
        <authorList>
            <person name="Wiegand S."/>
            <person name="Jogler M."/>
            <person name="Boedeker C."/>
            <person name="Pinto D."/>
            <person name="Vollmers J."/>
            <person name="Rivas-Marin E."/>
            <person name="Kohn T."/>
            <person name="Peeters S.H."/>
            <person name="Heuer A."/>
            <person name="Rast P."/>
            <person name="Oberbeckmann S."/>
            <person name="Bunk B."/>
            <person name="Jeske O."/>
            <person name="Meyerdierks A."/>
            <person name="Storesund J.E."/>
            <person name="Kallscheuer N."/>
            <person name="Luecker S."/>
            <person name="Lage O.M."/>
            <person name="Pohl T."/>
            <person name="Merkel B.J."/>
            <person name="Hornburger P."/>
            <person name="Mueller R.-W."/>
            <person name="Bruemmer F."/>
            <person name="Labrenz M."/>
            <person name="Spormann A.M."/>
            <person name="Op den Camp H."/>
            <person name="Overmann J."/>
            <person name="Amann R."/>
            <person name="Jetten M.S.M."/>
            <person name="Mascher T."/>
            <person name="Medema M.H."/>
            <person name="Devos D.P."/>
            <person name="Kaster A.-K."/>
            <person name="Ovreas L."/>
            <person name="Rohde M."/>
            <person name="Galperin M.Y."/>
            <person name="Jogler C."/>
        </authorList>
    </citation>
    <scope>NUCLEOTIDE SEQUENCE [LARGE SCALE GENOMIC DNA]</scope>
    <source>
        <strain evidence="3 4">Pan189</strain>
    </source>
</reference>
<dbReference type="PANTHER" id="PTHR30383">
    <property type="entry name" value="THIOESTERASE 1/PROTEASE 1/LYSOPHOSPHOLIPASE L1"/>
    <property type="match status" value="1"/>
</dbReference>
<keyword evidence="4" id="KW-1185">Reference proteome</keyword>
<organism evidence="3 4">
    <name type="scientific">Stratiformator vulcanicus</name>
    <dbReference type="NCBI Taxonomy" id="2527980"/>
    <lineage>
        <taxon>Bacteria</taxon>
        <taxon>Pseudomonadati</taxon>
        <taxon>Planctomycetota</taxon>
        <taxon>Planctomycetia</taxon>
        <taxon>Planctomycetales</taxon>
        <taxon>Planctomycetaceae</taxon>
        <taxon>Stratiformator</taxon>
    </lineage>
</organism>
<feature type="chain" id="PRO_5022190160" evidence="1">
    <location>
        <begin position="21"/>
        <end position="229"/>
    </location>
</feature>
<evidence type="ECO:0000313" key="3">
    <source>
        <dbReference type="EMBL" id="QDT37795.1"/>
    </source>
</evidence>
<feature type="signal peptide" evidence="1">
    <location>
        <begin position="1"/>
        <end position="20"/>
    </location>
</feature>
<dbReference type="AlphaFoldDB" id="A0A517R1L5"/>
<dbReference type="EMBL" id="CP036268">
    <property type="protein sequence ID" value="QDT37795.1"/>
    <property type="molecule type" value="Genomic_DNA"/>
</dbReference>
<evidence type="ECO:0000313" key="4">
    <source>
        <dbReference type="Proteomes" id="UP000317318"/>
    </source>
</evidence>
<dbReference type="InterPro" id="IPR013830">
    <property type="entry name" value="SGNH_hydro"/>
</dbReference>
<dbReference type="InterPro" id="IPR051532">
    <property type="entry name" value="Ester_Hydrolysis_Enzymes"/>
</dbReference>
<proteinExistence type="predicted"/>
<evidence type="ECO:0000259" key="2">
    <source>
        <dbReference type="Pfam" id="PF13472"/>
    </source>
</evidence>
<dbReference type="Proteomes" id="UP000317318">
    <property type="component" value="Chromosome"/>
</dbReference>
<sequence length="229" mass="25474" precursor="true">MLRLLSVVFSFTCLIPISNADEPRQSRWENAIVAFEKADRESTPAAGPVVFTGSSSIRRWPLDQFFPTTRTLNRGFGGSQMSDLIAFADRIVTPFQPSAIVVYSGDNDIAAGRSPERVRNDFLTFVGKVQSDGQPTIVLIGVKPSERRWNLRKKLIETNRLLSEACENEESLTFIDVYGLMLGEDGRPDPELYAADKLHLSDKGYQKWQALVATALDRFGIETAGETTP</sequence>
<name>A0A517R1L5_9PLAN</name>
<gene>
    <name evidence="3" type="ORF">Pan189_21770</name>
</gene>